<feature type="transmembrane region" description="Helical" evidence="6">
    <location>
        <begin position="140"/>
        <end position="161"/>
    </location>
</feature>
<evidence type="ECO:0000259" key="7">
    <source>
        <dbReference type="PROSITE" id="PS51225"/>
    </source>
</evidence>
<dbReference type="PANTHER" id="PTHR22776">
    <property type="entry name" value="MARVEL-CONTAINING POTENTIAL LIPID RAFT-ASSOCIATED PROTEIN"/>
    <property type="match status" value="1"/>
</dbReference>
<dbReference type="AlphaFoldDB" id="V5G4A3"/>
<dbReference type="GO" id="GO:0016020">
    <property type="term" value="C:membrane"/>
    <property type="evidence" value="ECO:0007669"/>
    <property type="project" value="UniProtKB-SubCell"/>
</dbReference>
<organism evidence="8">
    <name type="scientific">Anoplophora glabripennis</name>
    <name type="common">Asian longhorn beetle</name>
    <name type="synonym">Anoplophora nobilis</name>
    <dbReference type="NCBI Taxonomy" id="217634"/>
    <lineage>
        <taxon>Eukaryota</taxon>
        <taxon>Metazoa</taxon>
        <taxon>Ecdysozoa</taxon>
        <taxon>Arthropoda</taxon>
        <taxon>Hexapoda</taxon>
        <taxon>Insecta</taxon>
        <taxon>Pterygota</taxon>
        <taxon>Neoptera</taxon>
        <taxon>Endopterygota</taxon>
        <taxon>Coleoptera</taxon>
        <taxon>Polyphaga</taxon>
        <taxon>Cucujiformia</taxon>
        <taxon>Chrysomeloidea</taxon>
        <taxon>Cerambycidae</taxon>
        <taxon>Lamiinae</taxon>
        <taxon>Lamiini</taxon>
        <taxon>Anoplophora</taxon>
    </lineage>
</organism>
<evidence type="ECO:0000256" key="4">
    <source>
        <dbReference type="ARBA" id="ARBA00023136"/>
    </source>
</evidence>
<dbReference type="Pfam" id="PF01284">
    <property type="entry name" value="MARVEL"/>
    <property type="match status" value="1"/>
</dbReference>
<evidence type="ECO:0000256" key="2">
    <source>
        <dbReference type="ARBA" id="ARBA00022692"/>
    </source>
</evidence>
<accession>V5G4A3</accession>
<dbReference type="PROSITE" id="PS51225">
    <property type="entry name" value="MARVEL"/>
    <property type="match status" value="1"/>
</dbReference>
<proteinExistence type="predicted"/>
<protein>
    <submittedName>
        <fullName evidence="8">CKLF-like MARVEL transmembrane domain-containing protein 4</fullName>
    </submittedName>
</protein>
<evidence type="ECO:0000256" key="5">
    <source>
        <dbReference type="PROSITE-ProRule" id="PRU00581"/>
    </source>
</evidence>
<feature type="domain" description="MARVEL" evidence="7">
    <location>
        <begin position="40"/>
        <end position="166"/>
    </location>
</feature>
<reference evidence="8" key="1">
    <citation type="submission" date="2013-07" db="EMBL/GenBank/DDBJ databases">
        <title>Midgut Transcriptome Profiling of Anoplphora glabripennis, a Lignocellulose Degrading, Wood-Boring Cerambycid.</title>
        <authorList>
            <person name="Scully E.D."/>
            <person name="Hoover K."/>
            <person name="Carlson J.E."/>
            <person name="Tien M."/>
            <person name="Geib S.M."/>
        </authorList>
    </citation>
    <scope>NUCLEOTIDE SEQUENCE</scope>
</reference>
<dbReference type="InterPro" id="IPR050578">
    <property type="entry name" value="MARVEL-CKLF_proteins"/>
</dbReference>
<evidence type="ECO:0000256" key="6">
    <source>
        <dbReference type="SAM" id="Phobius"/>
    </source>
</evidence>
<name>V5G4A3_ANOGL</name>
<evidence type="ECO:0000256" key="1">
    <source>
        <dbReference type="ARBA" id="ARBA00004141"/>
    </source>
</evidence>
<evidence type="ECO:0000256" key="3">
    <source>
        <dbReference type="ARBA" id="ARBA00022989"/>
    </source>
</evidence>
<dbReference type="InterPro" id="IPR008253">
    <property type="entry name" value="Marvel"/>
</dbReference>
<feature type="transmembrane region" description="Helical" evidence="6">
    <location>
        <begin position="73"/>
        <end position="94"/>
    </location>
</feature>
<sequence length="172" mass="18761">MMTETVVTVQEAPNNNAAPNKQQTASADSPLSWIKLNVDYFKTTPGVLKIVELILGILCMSLASPAYHGGVHFFLFVATTSFIGTLIWVFIYLLGIREAISFPINWILTELLNTGICAVFYIIAFIVELIVSIAHLHGSYIAAGAFGLLNAAAYSFATYLLNMEHKSSRAAN</sequence>
<keyword evidence="2 5" id="KW-0812">Transmembrane</keyword>
<feature type="transmembrane region" description="Helical" evidence="6">
    <location>
        <begin position="106"/>
        <end position="134"/>
    </location>
</feature>
<evidence type="ECO:0000313" key="8">
    <source>
        <dbReference type="EMBL" id="JAB64865.1"/>
    </source>
</evidence>
<dbReference type="PANTHER" id="PTHR22776:SF97">
    <property type="entry name" value="RE01453P"/>
    <property type="match status" value="1"/>
</dbReference>
<dbReference type="EMBL" id="GALX01003601">
    <property type="protein sequence ID" value="JAB64865.1"/>
    <property type="molecule type" value="Transcribed_RNA"/>
</dbReference>
<feature type="transmembrane region" description="Helical" evidence="6">
    <location>
        <begin position="50"/>
        <end position="67"/>
    </location>
</feature>
<comment type="subcellular location">
    <subcellularLocation>
        <location evidence="1">Membrane</location>
        <topology evidence="1">Multi-pass membrane protein</topology>
    </subcellularLocation>
</comment>
<keyword evidence="3 6" id="KW-1133">Transmembrane helix</keyword>
<gene>
    <name evidence="8" type="primary">CKLF4</name>
</gene>
<keyword evidence="4 5" id="KW-0472">Membrane</keyword>